<name>A0A835SWS8_CHLIN</name>
<gene>
    <name evidence="1" type="ORF">HXX76_008647</name>
</gene>
<dbReference type="Proteomes" id="UP000650467">
    <property type="component" value="Unassembled WGS sequence"/>
</dbReference>
<organism evidence="1 2">
    <name type="scientific">Chlamydomonas incerta</name>
    <dbReference type="NCBI Taxonomy" id="51695"/>
    <lineage>
        <taxon>Eukaryota</taxon>
        <taxon>Viridiplantae</taxon>
        <taxon>Chlorophyta</taxon>
        <taxon>core chlorophytes</taxon>
        <taxon>Chlorophyceae</taxon>
        <taxon>CS clade</taxon>
        <taxon>Chlamydomonadales</taxon>
        <taxon>Chlamydomonadaceae</taxon>
        <taxon>Chlamydomonas</taxon>
    </lineage>
</organism>
<proteinExistence type="predicted"/>
<reference evidence="1" key="1">
    <citation type="journal article" date="2020" name="bioRxiv">
        <title>Comparative genomics of Chlamydomonas.</title>
        <authorList>
            <person name="Craig R.J."/>
            <person name="Hasan A.R."/>
            <person name="Ness R.W."/>
            <person name="Keightley P.D."/>
        </authorList>
    </citation>
    <scope>NUCLEOTIDE SEQUENCE</scope>
    <source>
        <strain evidence="1">SAG 7.73</strain>
    </source>
</reference>
<accession>A0A835SWS8</accession>
<comment type="caution">
    <text evidence="1">The sequence shown here is derived from an EMBL/GenBank/DDBJ whole genome shotgun (WGS) entry which is preliminary data.</text>
</comment>
<dbReference type="AlphaFoldDB" id="A0A835SWS8"/>
<evidence type="ECO:0000313" key="1">
    <source>
        <dbReference type="EMBL" id="KAG2432917.1"/>
    </source>
</evidence>
<dbReference type="SUPFAM" id="SSF56399">
    <property type="entry name" value="ADP-ribosylation"/>
    <property type="match status" value="1"/>
</dbReference>
<dbReference type="OrthoDB" id="439270at2759"/>
<dbReference type="EMBL" id="JAEHOC010000020">
    <property type="protein sequence ID" value="KAG2432917.1"/>
    <property type="molecule type" value="Genomic_DNA"/>
</dbReference>
<evidence type="ECO:0008006" key="3">
    <source>
        <dbReference type="Google" id="ProtNLM"/>
    </source>
</evidence>
<evidence type="ECO:0000313" key="2">
    <source>
        <dbReference type="Proteomes" id="UP000650467"/>
    </source>
</evidence>
<dbReference type="Gene3D" id="3.90.228.10">
    <property type="match status" value="1"/>
</dbReference>
<protein>
    <recommendedName>
        <fullName evidence="3">PARP catalytic domain-containing protein</fullName>
    </recommendedName>
</protein>
<sequence>MVTAILYHQTSPECARKILAPGGHMKPGNNGYAGGGIYFAERPGDTYHKARNTGVVLSCKVDLGRVFVVSMPGPWDSVIGRGWSTHDSVKITSLNGVEYVVFDHRRVKSVRVWNGCADTTYDGNLKAALVHLGATALAYGYLGAWLCAPWTTAIVHAGCAGALALGTAVKAASTASST</sequence>
<keyword evidence="2" id="KW-1185">Reference proteome</keyword>